<feature type="binding site" evidence="17">
    <location>
        <position position="217"/>
    </location>
    <ligand>
        <name>Mg(2+)</name>
        <dbReference type="ChEBI" id="CHEBI:18420"/>
    </ligand>
</feature>
<evidence type="ECO:0000256" key="17">
    <source>
        <dbReference type="PIRSR" id="PIRSR001558-2"/>
    </source>
</evidence>
<dbReference type="PANTHER" id="PTHR11130:SF0">
    <property type="entry name" value="GLUTATHIONE SYNTHETASE"/>
    <property type="match status" value="1"/>
</dbReference>
<dbReference type="GO" id="GO:0009507">
    <property type="term" value="C:chloroplast"/>
    <property type="evidence" value="ECO:0007669"/>
    <property type="project" value="UniProtKB-SubCell"/>
</dbReference>
<keyword evidence="7" id="KW-0934">Plastid</keyword>
<feature type="binding site" evidence="16">
    <location>
        <position position="380"/>
    </location>
    <ligand>
        <name>ATP</name>
        <dbReference type="ChEBI" id="CHEBI:30616"/>
    </ligand>
</feature>
<evidence type="ECO:0000256" key="4">
    <source>
        <dbReference type="ARBA" id="ARBA00011738"/>
    </source>
</evidence>
<keyword evidence="5" id="KW-0150">Chloroplast</keyword>
<evidence type="ECO:0000256" key="7">
    <source>
        <dbReference type="ARBA" id="ARBA00022640"/>
    </source>
</evidence>
<accession>A0AAN8YX42</accession>
<dbReference type="FunFam" id="3.40.50.1760:FF:000002">
    <property type="entry name" value="Glutathione synthetase"/>
    <property type="match status" value="1"/>
</dbReference>
<dbReference type="Gene3D" id="3.40.50.1760">
    <property type="entry name" value="Glutathione synthase, substrate-binding domain superfamily, eukaryotic"/>
    <property type="match status" value="1"/>
</dbReference>
<dbReference type="Gene3D" id="3.30.1490.80">
    <property type="match status" value="1"/>
</dbReference>
<evidence type="ECO:0000256" key="9">
    <source>
        <dbReference type="ARBA" id="ARBA00022723"/>
    </source>
</evidence>
<feature type="binding site" evidence="16">
    <location>
        <position position="217"/>
    </location>
    <ligand>
        <name>ATP</name>
        <dbReference type="ChEBI" id="CHEBI:30616"/>
    </ligand>
</feature>
<evidence type="ECO:0000256" key="8">
    <source>
        <dbReference type="ARBA" id="ARBA00022684"/>
    </source>
</evidence>
<protein>
    <recommendedName>
        <fullName evidence="15">Glutathione synthetase</fullName>
        <shortName evidence="15">GSH-S</shortName>
        <ecNumber evidence="15">6.3.2.3</ecNumber>
    </recommendedName>
</protein>
<comment type="caution">
    <text evidence="19">The sequence shown here is derived from an EMBL/GenBank/DDBJ whole genome shotgun (WGS) entry which is preliminary data.</text>
</comment>
<dbReference type="CDD" id="cd00228">
    <property type="entry name" value="eu-GS"/>
    <property type="match status" value="1"/>
</dbReference>
<dbReference type="GO" id="GO:0005829">
    <property type="term" value="C:cytosol"/>
    <property type="evidence" value="ECO:0007669"/>
    <property type="project" value="TreeGrafter"/>
</dbReference>
<keyword evidence="11 15" id="KW-0067">ATP-binding</keyword>
<evidence type="ECO:0000256" key="5">
    <source>
        <dbReference type="ARBA" id="ARBA00022528"/>
    </source>
</evidence>
<dbReference type="GO" id="GO:0004363">
    <property type="term" value="F:glutathione synthase activity"/>
    <property type="evidence" value="ECO:0007669"/>
    <property type="project" value="UniProtKB-UniRule"/>
</dbReference>
<feature type="domain" description="Glutathione synthase substrate-binding" evidence="18">
    <location>
        <begin position="279"/>
        <end position="377"/>
    </location>
</feature>
<name>A0AAN8YX42_9MAGN</name>
<dbReference type="Gene3D" id="1.10.1080.10">
    <property type="entry name" value="Glutathione Synthetase, Chain A, domain 3"/>
    <property type="match status" value="1"/>
</dbReference>
<feature type="binding site" evidence="16">
    <location>
        <begin position="434"/>
        <end position="443"/>
    </location>
    <ligand>
        <name>ATP</name>
        <dbReference type="ChEBI" id="CHEBI:30616"/>
    </ligand>
</feature>
<comment type="catalytic activity">
    <reaction evidence="14 15">
        <text>gamma-L-glutamyl-L-cysteine + glycine + ATP = glutathione + ADP + phosphate + H(+)</text>
        <dbReference type="Rhea" id="RHEA:13557"/>
        <dbReference type="ChEBI" id="CHEBI:15378"/>
        <dbReference type="ChEBI" id="CHEBI:30616"/>
        <dbReference type="ChEBI" id="CHEBI:43474"/>
        <dbReference type="ChEBI" id="CHEBI:57305"/>
        <dbReference type="ChEBI" id="CHEBI:57925"/>
        <dbReference type="ChEBI" id="CHEBI:58173"/>
        <dbReference type="ChEBI" id="CHEBI:456216"/>
        <dbReference type="EC" id="6.3.2.3"/>
    </reaction>
</comment>
<dbReference type="Pfam" id="PF03199">
    <property type="entry name" value="GSH_synthase"/>
    <property type="match status" value="1"/>
</dbReference>
<feature type="binding site" evidence="16">
    <location>
        <position position="201"/>
    </location>
    <ligand>
        <name>substrate</name>
    </ligand>
</feature>
<dbReference type="InterPro" id="IPR016185">
    <property type="entry name" value="PreATP-grasp_dom_sf"/>
</dbReference>
<feature type="binding site" evidence="17">
    <location>
        <position position="438"/>
    </location>
    <ligand>
        <name>Mg(2+)</name>
        <dbReference type="ChEBI" id="CHEBI:18420"/>
    </ligand>
</feature>
<dbReference type="GO" id="GO:0043295">
    <property type="term" value="F:glutathione binding"/>
    <property type="evidence" value="ECO:0007669"/>
    <property type="project" value="UniProtKB-UniRule"/>
</dbReference>
<dbReference type="InterPro" id="IPR037013">
    <property type="entry name" value="GSH-S_sub-bd_sf"/>
</dbReference>
<feature type="binding site" evidence="16">
    <location>
        <begin position="470"/>
        <end position="473"/>
    </location>
    <ligand>
        <name>ATP</name>
        <dbReference type="ChEBI" id="CHEBI:30616"/>
    </ligand>
</feature>
<feature type="binding site" evidence="16">
    <location>
        <position position="529"/>
    </location>
    <ligand>
        <name>ATP</name>
        <dbReference type="ChEBI" id="CHEBI:30616"/>
    </ligand>
</feature>
<dbReference type="InterPro" id="IPR014709">
    <property type="entry name" value="Glutathione_synthase_C_euk"/>
</dbReference>
<evidence type="ECO:0000256" key="13">
    <source>
        <dbReference type="ARBA" id="ARBA00022946"/>
    </source>
</evidence>
<dbReference type="InterPro" id="IPR014042">
    <property type="entry name" value="Glutathione_synthase_a-hlx"/>
</dbReference>
<feature type="binding site" evidence="16">
    <location>
        <position position="445"/>
    </location>
    <ligand>
        <name>ATP</name>
        <dbReference type="ChEBI" id="CHEBI:30616"/>
    </ligand>
</feature>
<dbReference type="Gene3D" id="3.30.1490.50">
    <property type="match status" value="1"/>
</dbReference>
<evidence type="ECO:0000256" key="14">
    <source>
        <dbReference type="ARBA" id="ARBA00050650"/>
    </source>
</evidence>
<evidence type="ECO:0000256" key="15">
    <source>
        <dbReference type="PIRNR" id="PIRNR001558"/>
    </source>
</evidence>
<evidence type="ECO:0000256" key="6">
    <source>
        <dbReference type="ARBA" id="ARBA00022598"/>
    </source>
</evidence>
<keyword evidence="13" id="KW-0809">Transit peptide</keyword>
<comment type="pathway">
    <text evidence="2 15">Sulfur metabolism; glutathione biosynthesis; glutathione from L-cysteine and L-glutamate: step 2/2.</text>
</comment>
<dbReference type="SUPFAM" id="SSF56059">
    <property type="entry name" value="Glutathione synthetase ATP-binding domain-like"/>
    <property type="match status" value="1"/>
</dbReference>
<dbReference type="EC" id="6.3.2.3" evidence="15"/>
<dbReference type="AlphaFoldDB" id="A0AAN8YX42"/>
<evidence type="ECO:0000256" key="16">
    <source>
        <dbReference type="PIRSR" id="PIRSR001558-1"/>
    </source>
</evidence>
<keyword evidence="9 15" id="KW-0479">Metal-binding</keyword>
<evidence type="ECO:0000256" key="10">
    <source>
        <dbReference type="ARBA" id="ARBA00022741"/>
    </source>
</evidence>
<dbReference type="InterPro" id="IPR005615">
    <property type="entry name" value="Glutathione_synthase"/>
</dbReference>
<proteinExistence type="inferred from homology"/>
<sequence length="545" mass="60969">MGSSYSTSLAFALPNAPFCSLSTATHSLHKSNPRSLLNSNIKISQTHNSKPEKNISVSLKSSNMSLNCSKVEQVKTYDPLGIDPDLVQKLAYDALVWSSLHGLVAGDRNIQWSGKIPGVGMVHAPVALLPMSFPEHYWRQACELAPIFNELVDRVSLDGKFLQDALSRTKKVDDFTSRLLDIHSKMLEINKKEEIRLGLHRSDYMLDEQTKLLLQIELNTISSSFAGLGCLVSELHRFLLKHYGDKLGLNPARIPGNTAVIQFADALAKAWNEYNNPRAVVMVVVQTEERNMYDQHWLSSTLKEIYPFQLKTLAEIDAEGELLPDGTLTVGGQVIAVVYFRAGYAPTDYPSESEWRSRLMMEQSTAVKCPSIAYHLAGTKKIQQELAKPNVLERFLDNKEDIAKLRKCFAGLWSLDDSNIIQDAIERPELYVMKPQREGGGNNIYGDDVRETLLRLQKDGTEEDAAYILMQRIFPTVSPTFLMRDGICHQDRAISELGVYSAYLRNKENVIINENSGYLMRTKVASSNEGGVVAGFAVLDSIYLT</sequence>
<dbReference type="Proteomes" id="UP001370490">
    <property type="component" value="Unassembled WGS sequence"/>
</dbReference>
<dbReference type="PANTHER" id="PTHR11130">
    <property type="entry name" value="GLUTATHIONE SYNTHETASE"/>
    <property type="match status" value="1"/>
</dbReference>
<dbReference type="Gene3D" id="3.30.470.20">
    <property type="entry name" value="ATP-grasp fold, B domain"/>
    <property type="match status" value="1"/>
</dbReference>
<evidence type="ECO:0000256" key="11">
    <source>
        <dbReference type="ARBA" id="ARBA00022840"/>
    </source>
</evidence>
<dbReference type="GO" id="GO:0005524">
    <property type="term" value="F:ATP binding"/>
    <property type="evidence" value="ECO:0007669"/>
    <property type="project" value="UniProtKB-UniRule"/>
</dbReference>
<keyword evidence="8 15" id="KW-0317">Glutathione biosynthesis</keyword>
<dbReference type="FunFam" id="1.10.1080.10:FF:000005">
    <property type="entry name" value="Glutathione synthetase"/>
    <property type="match status" value="1"/>
</dbReference>
<dbReference type="EMBL" id="JBAMMX010000025">
    <property type="protein sequence ID" value="KAK6915540.1"/>
    <property type="molecule type" value="Genomic_DNA"/>
</dbReference>
<comment type="subunit">
    <text evidence="4">Homodimer.</text>
</comment>
<dbReference type="InterPro" id="IPR014049">
    <property type="entry name" value="Glutathione_synthase_N_euk"/>
</dbReference>
<dbReference type="NCBIfam" id="TIGR01986">
    <property type="entry name" value="glut_syn_euk"/>
    <property type="match status" value="1"/>
</dbReference>
<dbReference type="SUPFAM" id="SSF52440">
    <property type="entry name" value="PreATP-grasp domain"/>
    <property type="match status" value="1"/>
</dbReference>
<comment type="similarity">
    <text evidence="3 15">Belongs to the eukaryotic GSH synthase family.</text>
</comment>
<keyword evidence="12 15" id="KW-0460">Magnesium</keyword>
<dbReference type="Pfam" id="PF03917">
    <property type="entry name" value="GSH_synth_ATP"/>
    <property type="match status" value="1"/>
</dbReference>
<evidence type="ECO:0000256" key="1">
    <source>
        <dbReference type="ARBA" id="ARBA00004229"/>
    </source>
</evidence>
<keyword evidence="20" id="KW-1185">Reference proteome</keyword>
<feature type="binding site" evidence="16">
    <location>
        <position position="521"/>
    </location>
    <ligand>
        <name>substrate</name>
    </ligand>
</feature>
<feature type="binding site" evidence="17">
    <location>
        <position position="219"/>
    </location>
    <ligand>
        <name>Mg(2+)</name>
        <dbReference type="ChEBI" id="CHEBI:18420"/>
    </ligand>
</feature>
<evidence type="ECO:0000256" key="12">
    <source>
        <dbReference type="ARBA" id="ARBA00022842"/>
    </source>
</evidence>
<evidence type="ECO:0000259" key="18">
    <source>
        <dbReference type="Pfam" id="PF03199"/>
    </source>
</evidence>
<feature type="binding site" evidence="16">
    <location>
        <position position="496"/>
    </location>
    <ligand>
        <name>ATP</name>
        <dbReference type="ChEBI" id="CHEBI:30616"/>
    </ligand>
</feature>
<dbReference type="PIRSF" id="PIRSF001558">
    <property type="entry name" value="GSHase"/>
    <property type="match status" value="1"/>
</dbReference>
<evidence type="ECO:0000256" key="3">
    <source>
        <dbReference type="ARBA" id="ARBA00010385"/>
    </source>
</evidence>
<comment type="cofactor">
    <cofactor evidence="15 17">
        <name>Mg(2+)</name>
        <dbReference type="ChEBI" id="CHEBI:18420"/>
    </cofactor>
    <text evidence="15 17">Binds 1 Mg(2+) ion per subunit.</text>
</comment>
<gene>
    <name evidence="19" type="ORF">RJ641_020657</name>
</gene>
<keyword evidence="6 15" id="KW-0436">Ligase</keyword>
<dbReference type="FunFam" id="3.30.1490.50:FF:000001">
    <property type="entry name" value="Glutathione synthetase"/>
    <property type="match status" value="1"/>
</dbReference>
<evidence type="ECO:0000313" key="20">
    <source>
        <dbReference type="Proteomes" id="UP001370490"/>
    </source>
</evidence>
<organism evidence="19 20">
    <name type="scientific">Dillenia turbinata</name>
    <dbReference type="NCBI Taxonomy" id="194707"/>
    <lineage>
        <taxon>Eukaryota</taxon>
        <taxon>Viridiplantae</taxon>
        <taxon>Streptophyta</taxon>
        <taxon>Embryophyta</taxon>
        <taxon>Tracheophyta</taxon>
        <taxon>Spermatophyta</taxon>
        <taxon>Magnoliopsida</taxon>
        <taxon>eudicotyledons</taxon>
        <taxon>Gunneridae</taxon>
        <taxon>Pentapetalae</taxon>
        <taxon>Dilleniales</taxon>
        <taxon>Dilleniaceae</taxon>
        <taxon>Dillenia</taxon>
    </lineage>
</organism>
<reference evidence="19 20" key="1">
    <citation type="submission" date="2023-12" db="EMBL/GenBank/DDBJ databases">
        <title>A high-quality genome assembly for Dillenia turbinata (Dilleniales).</title>
        <authorList>
            <person name="Chanderbali A."/>
        </authorList>
    </citation>
    <scope>NUCLEOTIDE SEQUENCE [LARGE SCALE GENOMIC DNA]</scope>
    <source>
        <strain evidence="19">LSX21</strain>
        <tissue evidence="19">Leaf</tissue>
    </source>
</reference>
<evidence type="ECO:0000313" key="19">
    <source>
        <dbReference type="EMBL" id="KAK6915540.1"/>
    </source>
</evidence>
<dbReference type="FunFam" id="3.30.1490.80:FF:000010">
    <property type="entry name" value="Glutathione synthetase"/>
    <property type="match status" value="1"/>
</dbReference>
<keyword evidence="10 15" id="KW-0547">Nucleotide-binding</keyword>
<feature type="binding site" evidence="16">
    <location>
        <position position="295"/>
    </location>
    <ligand>
        <name>substrate</name>
    </ligand>
</feature>
<evidence type="ECO:0000256" key="2">
    <source>
        <dbReference type="ARBA" id="ARBA00004965"/>
    </source>
</evidence>
<dbReference type="GO" id="GO:0000287">
    <property type="term" value="F:magnesium ion binding"/>
    <property type="evidence" value="ECO:0007669"/>
    <property type="project" value="UniProtKB-UniRule"/>
</dbReference>
<feature type="binding site" evidence="16">
    <location>
        <position position="523"/>
    </location>
    <ligand>
        <name>ATP</name>
        <dbReference type="ChEBI" id="CHEBI:30616"/>
    </ligand>
</feature>
<comment type="subcellular location">
    <subcellularLocation>
        <location evidence="1">Plastid</location>
        <location evidence="1">Chloroplast</location>
    </subcellularLocation>
</comment>
<dbReference type="InterPro" id="IPR004887">
    <property type="entry name" value="GSH_synth_subst-bd"/>
</dbReference>